<evidence type="ECO:0000313" key="2">
    <source>
        <dbReference type="EMBL" id="TKC81323.1"/>
    </source>
</evidence>
<dbReference type="EMBL" id="SWJE01000019">
    <property type="protein sequence ID" value="TKC81323.1"/>
    <property type="molecule type" value="Genomic_DNA"/>
</dbReference>
<accession>A0A4U1HME4</accession>
<organism evidence="2 3">
    <name type="scientific">Trinickia terrae</name>
    <dbReference type="NCBI Taxonomy" id="2571161"/>
    <lineage>
        <taxon>Bacteria</taxon>
        <taxon>Pseudomonadati</taxon>
        <taxon>Pseudomonadota</taxon>
        <taxon>Betaproteobacteria</taxon>
        <taxon>Burkholderiales</taxon>
        <taxon>Burkholderiaceae</taxon>
        <taxon>Trinickia</taxon>
    </lineage>
</organism>
<sequence>MDSVNRRSVLVFGLAAAVASPALLLPTAAAAQRYHADEGKQIAPGVRRVELSKRASEISAYKALSMVDVVFQPKSKFANTAMANDMVCQCLEGELVIDQGMGQWVAKANDVWSCRKGMPETTENRSDSVVGIMRVINLAT</sequence>
<dbReference type="RefSeq" id="WP_136898485.1">
    <property type="nucleotide sequence ID" value="NZ_SWJE01000019.1"/>
</dbReference>
<dbReference type="InterPro" id="IPR011051">
    <property type="entry name" value="RmlC_Cupin_sf"/>
</dbReference>
<name>A0A4U1HME4_9BURK</name>
<evidence type="ECO:0000256" key="1">
    <source>
        <dbReference type="SAM" id="SignalP"/>
    </source>
</evidence>
<dbReference type="Gene3D" id="2.60.120.10">
    <property type="entry name" value="Jelly Rolls"/>
    <property type="match status" value="1"/>
</dbReference>
<dbReference type="AlphaFoldDB" id="A0A4U1HME4"/>
<dbReference type="InterPro" id="IPR014710">
    <property type="entry name" value="RmlC-like_jellyroll"/>
</dbReference>
<dbReference type="SUPFAM" id="SSF51182">
    <property type="entry name" value="RmlC-like cupins"/>
    <property type="match status" value="1"/>
</dbReference>
<comment type="caution">
    <text evidence="2">The sequence shown here is derived from an EMBL/GenBank/DDBJ whole genome shotgun (WGS) entry which is preliminary data.</text>
</comment>
<evidence type="ECO:0000313" key="3">
    <source>
        <dbReference type="Proteomes" id="UP000305539"/>
    </source>
</evidence>
<dbReference type="OrthoDB" id="8018599at2"/>
<feature type="signal peptide" evidence="1">
    <location>
        <begin position="1"/>
        <end position="31"/>
    </location>
</feature>
<reference evidence="2 3" key="1">
    <citation type="submission" date="2019-04" db="EMBL/GenBank/DDBJ databases">
        <title>Trinickia sp. 7GSK02, isolated from subtropical forest soil.</title>
        <authorList>
            <person name="Gao Z.-H."/>
            <person name="Qiu L.-H."/>
        </authorList>
    </citation>
    <scope>NUCLEOTIDE SEQUENCE [LARGE SCALE GENOMIC DNA]</scope>
    <source>
        <strain evidence="2 3">7GSK02</strain>
    </source>
</reference>
<protein>
    <submittedName>
        <fullName evidence="2">Uncharacterized protein</fullName>
    </submittedName>
</protein>
<feature type="chain" id="PRO_5020712500" evidence="1">
    <location>
        <begin position="32"/>
        <end position="140"/>
    </location>
</feature>
<proteinExistence type="predicted"/>
<dbReference type="PROSITE" id="PS51318">
    <property type="entry name" value="TAT"/>
    <property type="match status" value="1"/>
</dbReference>
<keyword evidence="3" id="KW-1185">Reference proteome</keyword>
<gene>
    <name evidence="2" type="ORF">FAZ69_28770</name>
</gene>
<dbReference type="InterPro" id="IPR006311">
    <property type="entry name" value="TAT_signal"/>
</dbReference>
<dbReference type="Proteomes" id="UP000305539">
    <property type="component" value="Unassembled WGS sequence"/>
</dbReference>
<keyword evidence="1" id="KW-0732">Signal</keyword>